<dbReference type="EMBL" id="VNJK01000001">
    <property type="protein sequence ID" value="TVX93263.1"/>
    <property type="molecule type" value="Genomic_DNA"/>
</dbReference>
<feature type="compositionally biased region" description="Polar residues" evidence="1">
    <location>
        <begin position="610"/>
        <end position="622"/>
    </location>
</feature>
<dbReference type="AlphaFoldDB" id="A0A559J070"/>
<accession>A0A559J070</accession>
<dbReference type="RefSeq" id="WP_144989576.1">
    <property type="nucleotide sequence ID" value="NZ_VNJK01000001.1"/>
</dbReference>
<evidence type="ECO:0000313" key="4">
    <source>
        <dbReference type="Proteomes" id="UP000318102"/>
    </source>
</evidence>
<dbReference type="InterPro" id="IPR012337">
    <property type="entry name" value="RNaseH-like_sf"/>
</dbReference>
<proteinExistence type="predicted"/>
<evidence type="ECO:0000313" key="3">
    <source>
        <dbReference type="EMBL" id="TVX93263.1"/>
    </source>
</evidence>
<sequence length="653" mass="75663">MTRSKFIYKESLLPEQVNLALWPTVDPMQLDPLDREIFLTRKQAVDMYVTKRVSMKDIHALTNIQRKNLHRLITRCLSFDVNGDVLGYRALIPNKRVKQYELNPTSKKRNHGKKTGEFKLLLEKYPDIEELIIDLYFNRNRRGMEPVMRPKYIHKKFVDACRDKNIPLHAYPFNTEHMAYRTIYRYLKNLHNTHIHRAAKRYGEDASQKIRHSGIGEANHQSTMTPYQVVQFDGHRIDAIFAVRLTTPDGDEVVRVLERFWILCIIDEATHNVIGYSISLNKEYSASDVMTCIRNAIVPHNRKTLSIDNLSYQGTGGFPSELSPEMEWAVWDIILFDNARSHLANLVQDRLHYLLGCTTSLGPVSLPMRRGTIERYFKSFAEQIHRLPNTTGSHPKDPRRQNPDEKAIKFSITYSHLEELVEVIIANYNGTPHQSIYHQSPLELLEKRISSGMSPRILDESKRSEMLFMQTTIKRTVRGSIGTGKRPYIQYEGVEYRNDKLASSAHLIGTELSLHVNIDDLRTIRSFLPDGSEFGVLVAVGKWSLSPHNLQMRKEINKLVINKLIHYTSWDDPVFVYTDYLTQQAKAGPRRDANKITKVKKYTREKEKANPQQQQVIDTTNPLENARQLNSQIDATNSKNLEEILTQYKTITY</sequence>
<dbReference type="PROSITE" id="PS50994">
    <property type="entry name" value="INTEGRASE"/>
    <property type="match status" value="1"/>
</dbReference>
<dbReference type="GO" id="GO:0003676">
    <property type="term" value="F:nucleic acid binding"/>
    <property type="evidence" value="ECO:0007669"/>
    <property type="project" value="InterPro"/>
</dbReference>
<keyword evidence="4" id="KW-1185">Reference proteome</keyword>
<dbReference type="Proteomes" id="UP000318102">
    <property type="component" value="Unassembled WGS sequence"/>
</dbReference>
<reference evidence="3 4" key="1">
    <citation type="submission" date="2019-07" db="EMBL/GenBank/DDBJ databases">
        <authorList>
            <person name="Kim J."/>
        </authorList>
    </citation>
    <scope>NUCLEOTIDE SEQUENCE [LARGE SCALE GENOMIC DNA]</scope>
    <source>
        <strain evidence="3 4">N4</strain>
    </source>
</reference>
<gene>
    <name evidence="3" type="ORF">FPZ44_09465</name>
</gene>
<dbReference type="InterPro" id="IPR036397">
    <property type="entry name" value="RNaseH_sf"/>
</dbReference>
<dbReference type="SUPFAM" id="SSF53098">
    <property type="entry name" value="Ribonuclease H-like"/>
    <property type="match status" value="1"/>
</dbReference>
<evidence type="ECO:0000259" key="2">
    <source>
        <dbReference type="PROSITE" id="PS50994"/>
    </source>
</evidence>
<feature type="region of interest" description="Disordered" evidence="1">
    <location>
        <begin position="603"/>
        <end position="622"/>
    </location>
</feature>
<protein>
    <recommendedName>
        <fullName evidence="2">Integrase catalytic domain-containing protein</fullName>
    </recommendedName>
</protein>
<organism evidence="3 4">
    <name type="scientific">Paenibacillus agilis</name>
    <dbReference type="NCBI Taxonomy" id="3020863"/>
    <lineage>
        <taxon>Bacteria</taxon>
        <taxon>Bacillati</taxon>
        <taxon>Bacillota</taxon>
        <taxon>Bacilli</taxon>
        <taxon>Bacillales</taxon>
        <taxon>Paenibacillaceae</taxon>
        <taxon>Paenibacillus</taxon>
    </lineage>
</organism>
<name>A0A559J070_9BACL</name>
<feature type="domain" description="Integrase catalytic" evidence="2">
    <location>
        <begin position="222"/>
        <end position="449"/>
    </location>
</feature>
<dbReference type="Gene3D" id="3.30.420.10">
    <property type="entry name" value="Ribonuclease H-like superfamily/Ribonuclease H"/>
    <property type="match status" value="1"/>
</dbReference>
<dbReference type="GO" id="GO:0015074">
    <property type="term" value="P:DNA integration"/>
    <property type="evidence" value="ECO:0007669"/>
    <property type="project" value="InterPro"/>
</dbReference>
<dbReference type="OrthoDB" id="8736397at2"/>
<comment type="caution">
    <text evidence="3">The sequence shown here is derived from an EMBL/GenBank/DDBJ whole genome shotgun (WGS) entry which is preliminary data.</text>
</comment>
<evidence type="ECO:0000256" key="1">
    <source>
        <dbReference type="SAM" id="MobiDB-lite"/>
    </source>
</evidence>
<dbReference type="InterPro" id="IPR001584">
    <property type="entry name" value="Integrase_cat-core"/>
</dbReference>